<keyword evidence="4" id="KW-1185">Reference proteome</keyword>
<accession>A0A975XTZ8</accession>
<dbReference type="InterPro" id="IPR047525">
    <property type="entry name" value="TfoX-like"/>
</dbReference>
<dbReference type="Proteomes" id="UP000683428">
    <property type="component" value="Chromosome"/>
</dbReference>
<reference evidence="3" key="1">
    <citation type="submission" date="2020-11" db="EMBL/GenBank/DDBJ databases">
        <title>Azospira inquinata sp. nov.</title>
        <authorList>
            <person name="Moe W.M."/>
            <person name="Mikes M.C."/>
        </authorList>
    </citation>
    <scope>NUCLEOTIDE SEQUENCE</scope>
    <source>
        <strain evidence="3">Azo-3</strain>
    </source>
</reference>
<dbReference type="Pfam" id="PF04993">
    <property type="entry name" value="TfoX_N"/>
    <property type="match status" value="1"/>
</dbReference>
<dbReference type="PANTHER" id="PTHR36121:SF1">
    <property type="entry name" value="PROTEIN SXY"/>
    <property type="match status" value="1"/>
</dbReference>
<evidence type="ECO:0000313" key="3">
    <source>
        <dbReference type="EMBL" id="QWT48273.1"/>
    </source>
</evidence>
<dbReference type="EMBL" id="CP064782">
    <property type="protein sequence ID" value="QWT48273.1"/>
    <property type="molecule type" value="Genomic_DNA"/>
</dbReference>
<dbReference type="KEGG" id="aiq:Azoinq_10400"/>
<evidence type="ECO:0000259" key="2">
    <source>
        <dbReference type="Pfam" id="PF04993"/>
    </source>
</evidence>
<name>A0A975XTZ8_9RHOO</name>
<protein>
    <submittedName>
        <fullName evidence="3">TfoX/Sxy family protein</fullName>
    </submittedName>
</protein>
<dbReference type="AlphaFoldDB" id="A0A975XTZ8"/>
<dbReference type="InterPro" id="IPR007076">
    <property type="entry name" value="TfoX_N"/>
</dbReference>
<gene>
    <name evidence="3" type="ORF">Azoinq_10400</name>
</gene>
<feature type="compositionally biased region" description="Basic residues" evidence="1">
    <location>
        <begin position="119"/>
        <end position="130"/>
    </location>
</feature>
<organism evidence="3 4">
    <name type="scientific">Azospira inquinata</name>
    <dbReference type="NCBI Taxonomy" id="2785627"/>
    <lineage>
        <taxon>Bacteria</taxon>
        <taxon>Pseudomonadati</taxon>
        <taxon>Pseudomonadota</taxon>
        <taxon>Betaproteobacteria</taxon>
        <taxon>Rhodocyclales</taxon>
        <taxon>Rhodocyclaceae</taxon>
        <taxon>Azospira</taxon>
    </lineage>
</organism>
<feature type="domain" description="TfoX N-terminal" evidence="2">
    <location>
        <begin position="14"/>
        <end position="105"/>
    </location>
</feature>
<evidence type="ECO:0000256" key="1">
    <source>
        <dbReference type="SAM" id="MobiDB-lite"/>
    </source>
</evidence>
<proteinExistence type="predicted"/>
<dbReference type="PANTHER" id="PTHR36121">
    <property type="entry name" value="PROTEIN SXY"/>
    <property type="match status" value="1"/>
</dbReference>
<dbReference type="RefSeq" id="WP_216129344.1">
    <property type="nucleotide sequence ID" value="NZ_CP064782.1"/>
</dbReference>
<sequence>MAVSSEYLDYLLEGLAPLGPVGVRRMFSGKGLFLDGMMFAIVIDDELWLKVDGENRPRFLARDLAPFSYQRAGKTATMNYYRAPEEALDSPDVLLDWARSALGAALRARAAQGNPRPPKPTRPRRSRLRT</sequence>
<feature type="region of interest" description="Disordered" evidence="1">
    <location>
        <begin position="108"/>
        <end position="130"/>
    </location>
</feature>
<evidence type="ECO:0000313" key="4">
    <source>
        <dbReference type="Proteomes" id="UP000683428"/>
    </source>
</evidence>